<dbReference type="RefSeq" id="WP_131894870.1">
    <property type="nucleotide sequence ID" value="NZ_SMKU01000088.1"/>
</dbReference>
<organism evidence="4 5">
    <name type="scientific">Actinomadura rubrisoli</name>
    <dbReference type="NCBI Taxonomy" id="2530368"/>
    <lineage>
        <taxon>Bacteria</taxon>
        <taxon>Bacillati</taxon>
        <taxon>Actinomycetota</taxon>
        <taxon>Actinomycetes</taxon>
        <taxon>Streptosporangiales</taxon>
        <taxon>Thermomonosporaceae</taxon>
        <taxon>Actinomadura</taxon>
    </lineage>
</organism>
<dbReference type="InterPro" id="IPR046450">
    <property type="entry name" value="PA_dom_sf"/>
</dbReference>
<feature type="non-terminal residue" evidence="4">
    <location>
        <position position="512"/>
    </location>
</feature>
<dbReference type="GO" id="GO:0006508">
    <property type="term" value="P:proteolysis"/>
    <property type="evidence" value="ECO:0007669"/>
    <property type="project" value="InterPro"/>
</dbReference>
<dbReference type="InterPro" id="IPR007484">
    <property type="entry name" value="Peptidase_M28"/>
</dbReference>
<dbReference type="Gene3D" id="3.50.30.30">
    <property type="match status" value="1"/>
</dbReference>
<reference evidence="4 5" key="1">
    <citation type="submission" date="2019-03" db="EMBL/GenBank/DDBJ databases">
        <title>Draft genome sequences of novel Actinobacteria.</title>
        <authorList>
            <person name="Sahin N."/>
            <person name="Ay H."/>
            <person name="Saygin H."/>
        </authorList>
    </citation>
    <scope>NUCLEOTIDE SEQUENCE [LARGE SCALE GENOMIC DNA]</scope>
    <source>
        <strain evidence="4 5">H3C3</strain>
    </source>
</reference>
<proteinExistence type="predicted"/>
<dbReference type="Proteomes" id="UP000294513">
    <property type="component" value="Unassembled WGS sequence"/>
</dbReference>
<keyword evidence="1" id="KW-0732">Signal</keyword>
<dbReference type="AlphaFoldDB" id="A0A4R5BJ74"/>
<dbReference type="SUPFAM" id="SSF53187">
    <property type="entry name" value="Zn-dependent exopeptidases"/>
    <property type="match status" value="1"/>
</dbReference>
<evidence type="ECO:0000313" key="4">
    <source>
        <dbReference type="EMBL" id="TDD85649.1"/>
    </source>
</evidence>
<dbReference type="InterPro" id="IPR003137">
    <property type="entry name" value="PA_domain"/>
</dbReference>
<dbReference type="PANTHER" id="PTHR12147">
    <property type="entry name" value="METALLOPEPTIDASE M28 FAMILY MEMBER"/>
    <property type="match status" value="1"/>
</dbReference>
<comment type="caution">
    <text evidence="4">The sequence shown here is derived from an EMBL/GenBank/DDBJ whole genome shotgun (WGS) entry which is preliminary data.</text>
</comment>
<accession>A0A4R5BJ74</accession>
<dbReference type="Gene3D" id="3.40.630.10">
    <property type="entry name" value="Zn peptidases"/>
    <property type="match status" value="1"/>
</dbReference>
<dbReference type="EMBL" id="SMKU01000088">
    <property type="protein sequence ID" value="TDD85649.1"/>
    <property type="molecule type" value="Genomic_DNA"/>
</dbReference>
<name>A0A4R5BJ74_9ACTN</name>
<dbReference type="Pfam" id="PF04389">
    <property type="entry name" value="Peptidase_M28"/>
    <property type="match status" value="1"/>
</dbReference>
<dbReference type="InterPro" id="IPR045175">
    <property type="entry name" value="M28_fam"/>
</dbReference>
<feature type="domain" description="PA" evidence="2">
    <location>
        <begin position="146"/>
        <end position="235"/>
    </location>
</feature>
<evidence type="ECO:0000259" key="3">
    <source>
        <dbReference type="Pfam" id="PF04389"/>
    </source>
</evidence>
<dbReference type="GO" id="GO:0008235">
    <property type="term" value="F:metalloexopeptidase activity"/>
    <property type="evidence" value="ECO:0007669"/>
    <property type="project" value="InterPro"/>
</dbReference>
<evidence type="ECO:0000313" key="5">
    <source>
        <dbReference type="Proteomes" id="UP000294513"/>
    </source>
</evidence>
<gene>
    <name evidence="4" type="ORF">E1298_18530</name>
</gene>
<feature type="signal peptide" evidence="1">
    <location>
        <begin position="1"/>
        <end position="28"/>
    </location>
</feature>
<evidence type="ECO:0000259" key="2">
    <source>
        <dbReference type="Pfam" id="PF02225"/>
    </source>
</evidence>
<sequence>MRQLLVAATGSSVAVALSAALMSGPSAGAVPPAGAAPLPDGAPAGPDLARLVTLKAIRRHLAAFQEIADYNGGNRAVGRPGFDVSVQYVVGRLRRAGYKPVVQRFTFPYWREKSAAALARTAPHQAAYKREHDFLTLTYSGSGDVTGRVTAVDVPASGVGTSGCEAADFKGFPKGGIALLQRGACTFQSKASKARAAGAAAVLIYNRPGEKGPIDGTLERPQAVPVLGITNRLGAEMAKEAKKGGLKVRVKTDVAQGRKPATNVVADTAQGRADNVVLLGAHLDSVRKGPGINDNATGVSTLLTIAEKIGALGAKGLRNRVRFAWWGAEEEGLRGSGHYVRGLSDADRGKIALNLNFDMLGSVNGTRGVYDGDHSRRTGTRPPAGSGAIEKIFRDYFASRHLPTTESEFNGRSDYGPFIEKGIPAGGIDTGAEALKTAEEAKTFGGKAGKAYDPCYHAKCDRLKNVDLKLLNTNADAIAFVTQRLAGLAAEGLGLLGRLQRLGAGVDAAGRD</sequence>
<dbReference type="PANTHER" id="PTHR12147:SF26">
    <property type="entry name" value="PEPTIDASE M28 DOMAIN-CONTAINING PROTEIN"/>
    <property type="match status" value="1"/>
</dbReference>
<keyword evidence="5" id="KW-1185">Reference proteome</keyword>
<protein>
    <submittedName>
        <fullName evidence="4">M28 family peptidase</fullName>
    </submittedName>
</protein>
<dbReference type="SUPFAM" id="SSF52025">
    <property type="entry name" value="PA domain"/>
    <property type="match status" value="1"/>
</dbReference>
<evidence type="ECO:0000256" key="1">
    <source>
        <dbReference type="SAM" id="SignalP"/>
    </source>
</evidence>
<feature type="chain" id="PRO_5039290973" evidence="1">
    <location>
        <begin position="29"/>
        <end position="512"/>
    </location>
</feature>
<dbReference type="OrthoDB" id="345880at2"/>
<feature type="domain" description="Peptidase M28" evidence="3">
    <location>
        <begin position="263"/>
        <end position="479"/>
    </location>
</feature>
<dbReference type="Pfam" id="PF02225">
    <property type="entry name" value="PA"/>
    <property type="match status" value="1"/>
</dbReference>